<evidence type="ECO:0000313" key="3">
    <source>
        <dbReference type="EMBL" id="KLO20545.1"/>
    </source>
</evidence>
<evidence type="ECO:0000313" key="4">
    <source>
        <dbReference type="Proteomes" id="UP000053477"/>
    </source>
</evidence>
<keyword evidence="1" id="KW-0812">Transmembrane</keyword>
<gene>
    <name evidence="3" type="ORF">SCHPADRAFT_934382</name>
</gene>
<name>A0A0H2S8C3_9AGAM</name>
<proteinExistence type="predicted"/>
<evidence type="ECO:0000256" key="1">
    <source>
        <dbReference type="SAM" id="Phobius"/>
    </source>
</evidence>
<feature type="transmembrane region" description="Helical" evidence="1">
    <location>
        <begin position="15"/>
        <end position="35"/>
    </location>
</feature>
<reference evidence="3 4" key="1">
    <citation type="submission" date="2015-04" db="EMBL/GenBank/DDBJ databases">
        <title>Complete genome sequence of Schizopora paradoxa KUC8140, a cosmopolitan wood degrader in East Asia.</title>
        <authorList>
            <consortium name="DOE Joint Genome Institute"/>
            <person name="Min B."/>
            <person name="Park H."/>
            <person name="Jang Y."/>
            <person name="Kim J.-J."/>
            <person name="Kim K.H."/>
            <person name="Pangilinan J."/>
            <person name="Lipzen A."/>
            <person name="Riley R."/>
            <person name="Grigoriev I.V."/>
            <person name="Spatafora J.W."/>
            <person name="Choi I.-G."/>
        </authorList>
    </citation>
    <scope>NUCLEOTIDE SEQUENCE [LARGE SCALE GENOMIC DNA]</scope>
    <source>
        <strain evidence="3 4">KUC8140</strain>
    </source>
</reference>
<dbReference type="AlphaFoldDB" id="A0A0H2S8C3"/>
<dbReference type="OrthoDB" id="2745134at2759"/>
<keyword evidence="1" id="KW-0472">Membrane</keyword>
<feature type="domain" description="DUF6533" evidence="2">
    <location>
        <begin position="22"/>
        <end position="66"/>
    </location>
</feature>
<protein>
    <recommendedName>
        <fullName evidence="2">DUF6533 domain-containing protein</fullName>
    </recommendedName>
</protein>
<sequence length="294" mass="33187">MDSTIVGTLAYDFHALWIVKLCVVATTTFLVYEWISTIDEEVELIWKSKLTFGKVLYLLNRYMPFVSSSLCFYVWITDTNLNTCRTSVLLAASVDNVQFVLVNFSIYTRVNAVWGKNKIVFLILATTFTISVVCSSFVTSRYLSGVQSEDIRFLPHGCVIATTNNLVWINFINVMSWETLGLLLIMIKRYYDHTTLGSRLFYVILQDGILYFVAIQAVTIADIVLLNTLPDDLSSVCVPIQAALQSALCARLFIHLRSEAHKERVQREGTAVPSRNMDFAARSVDSFCTESEGC</sequence>
<organism evidence="3 4">
    <name type="scientific">Schizopora paradoxa</name>
    <dbReference type="NCBI Taxonomy" id="27342"/>
    <lineage>
        <taxon>Eukaryota</taxon>
        <taxon>Fungi</taxon>
        <taxon>Dikarya</taxon>
        <taxon>Basidiomycota</taxon>
        <taxon>Agaricomycotina</taxon>
        <taxon>Agaricomycetes</taxon>
        <taxon>Hymenochaetales</taxon>
        <taxon>Schizoporaceae</taxon>
        <taxon>Schizopora</taxon>
    </lineage>
</organism>
<dbReference type="STRING" id="27342.A0A0H2S8C3"/>
<feature type="transmembrane region" description="Helical" evidence="1">
    <location>
        <begin position="119"/>
        <end position="138"/>
    </location>
</feature>
<keyword evidence="1" id="KW-1133">Transmembrane helix</keyword>
<keyword evidence="4" id="KW-1185">Reference proteome</keyword>
<evidence type="ECO:0000259" key="2">
    <source>
        <dbReference type="Pfam" id="PF20151"/>
    </source>
</evidence>
<feature type="transmembrane region" description="Helical" evidence="1">
    <location>
        <begin position="166"/>
        <end position="187"/>
    </location>
</feature>
<dbReference type="EMBL" id="KQ085882">
    <property type="protein sequence ID" value="KLO20545.1"/>
    <property type="molecule type" value="Genomic_DNA"/>
</dbReference>
<feature type="transmembrane region" description="Helical" evidence="1">
    <location>
        <begin position="55"/>
        <end position="76"/>
    </location>
</feature>
<feature type="transmembrane region" description="Helical" evidence="1">
    <location>
        <begin position="208"/>
        <end position="227"/>
    </location>
</feature>
<dbReference type="Pfam" id="PF20151">
    <property type="entry name" value="DUF6533"/>
    <property type="match status" value="1"/>
</dbReference>
<accession>A0A0H2S8C3</accession>
<dbReference type="InterPro" id="IPR045340">
    <property type="entry name" value="DUF6533"/>
</dbReference>
<dbReference type="InParanoid" id="A0A0H2S8C3"/>
<dbReference type="Proteomes" id="UP000053477">
    <property type="component" value="Unassembled WGS sequence"/>
</dbReference>